<gene>
    <name evidence="4" type="ORF">HHI36_012125</name>
</gene>
<proteinExistence type="inferred from homology"/>
<keyword evidence="5" id="KW-1185">Reference proteome</keyword>
<dbReference type="PROSITE" id="PS00893">
    <property type="entry name" value="NUDIX_BOX"/>
    <property type="match status" value="1"/>
</dbReference>
<evidence type="ECO:0000313" key="4">
    <source>
        <dbReference type="EMBL" id="KAL3276755.1"/>
    </source>
</evidence>
<feature type="domain" description="Nudix hydrolase" evidence="3">
    <location>
        <begin position="57"/>
        <end position="183"/>
    </location>
</feature>
<name>A0ABD2NE62_9CUCU</name>
<dbReference type="InterPro" id="IPR015797">
    <property type="entry name" value="NUDIX_hydrolase-like_dom_sf"/>
</dbReference>
<dbReference type="InterPro" id="IPR020084">
    <property type="entry name" value="NUDIX_hydrolase_CS"/>
</dbReference>
<dbReference type="InterPro" id="IPR000086">
    <property type="entry name" value="NUDIX_hydrolase_dom"/>
</dbReference>
<dbReference type="SUPFAM" id="SSF55811">
    <property type="entry name" value="Nudix"/>
    <property type="match status" value="1"/>
</dbReference>
<evidence type="ECO:0000313" key="5">
    <source>
        <dbReference type="Proteomes" id="UP001516400"/>
    </source>
</evidence>
<dbReference type="Proteomes" id="UP001516400">
    <property type="component" value="Unassembled WGS sequence"/>
</dbReference>
<comment type="similarity">
    <text evidence="2">Belongs to the Nudix hydrolase family.</text>
</comment>
<dbReference type="PANTHER" id="PTHR22769">
    <property type="entry name" value="MUTT/NUDIX HYDROLASE"/>
    <property type="match status" value="1"/>
</dbReference>
<reference evidence="4 5" key="1">
    <citation type="journal article" date="2021" name="BMC Biol.">
        <title>Horizontally acquired antibacterial genes associated with adaptive radiation of ladybird beetles.</title>
        <authorList>
            <person name="Li H.S."/>
            <person name="Tang X.F."/>
            <person name="Huang Y.H."/>
            <person name="Xu Z.Y."/>
            <person name="Chen M.L."/>
            <person name="Du X.Y."/>
            <person name="Qiu B.Y."/>
            <person name="Chen P.T."/>
            <person name="Zhang W."/>
            <person name="Slipinski A."/>
            <person name="Escalona H.E."/>
            <person name="Waterhouse R.M."/>
            <person name="Zwick A."/>
            <person name="Pang H."/>
        </authorList>
    </citation>
    <scope>NUCLEOTIDE SEQUENCE [LARGE SCALE GENOMIC DNA]</scope>
    <source>
        <strain evidence="4">SYSU2018</strain>
    </source>
</reference>
<dbReference type="InterPro" id="IPR020476">
    <property type="entry name" value="Nudix_hydrolase"/>
</dbReference>
<accession>A0ABD2NE62</accession>
<dbReference type="PROSITE" id="PS51462">
    <property type="entry name" value="NUDIX"/>
    <property type="match status" value="1"/>
</dbReference>
<dbReference type="EMBL" id="JABFTP020000103">
    <property type="protein sequence ID" value="KAL3276755.1"/>
    <property type="molecule type" value="Genomic_DNA"/>
</dbReference>
<organism evidence="4 5">
    <name type="scientific">Cryptolaemus montrouzieri</name>
    <dbReference type="NCBI Taxonomy" id="559131"/>
    <lineage>
        <taxon>Eukaryota</taxon>
        <taxon>Metazoa</taxon>
        <taxon>Ecdysozoa</taxon>
        <taxon>Arthropoda</taxon>
        <taxon>Hexapoda</taxon>
        <taxon>Insecta</taxon>
        <taxon>Pterygota</taxon>
        <taxon>Neoptera</taxon>
        <taxon>Endopterygota</taxon>
        <taxon>Coleoptera</taxon>
        <taxon>Polyphaga</taxon>
        <taxon>Cucujiformia</taxon>
        <taxon>Coccinelloidea</taxon>
        <taxon>Coccinellidae</taxon>
        <taxon>Scymninae</taxon>
        <taxon>Scymnini</taxon>
        <taxon>Cryptolaemus</taxon>
    </lineage>
</organism>
<evidence type="ECO:0000256" key="2">
    <source>
        <dbReference type="RuleBase" id="RU003476"/>
    </source>
</evidence>
<evidence type="ECO:0000259" key="3">
    <source>
        <dbReference type="PROSITE" id="PS51462"/>
    </source>
</evidence>
<dbReference type="GO" id="GO:0016787">
    <property type="term" value="F:hydrolase activity"/>
    <property type="evidence" value="ECO:0007669"/>
    <property type="project" value="UniProtKB-KW"/>
</dbReference>
<keyword evidence="1 2" id="KW-0378">Hydrolase</keyword>
<protein>
    <recommendedName>
        <fullName evidence="3">Nudix hydrolase domain-containing protein</fullName>
    </recommendedName>
</protein>
<dbReference type="AlphaFoldDB" id="A0ABD2NE62"/>
<evidence type="ECO:0000256" key="1">
    <source>
        <dbReference type="ARBA" id="ARBA00022801"/>
    </source>
</evidence>
<comment type="caution">
    <text evidence="4">The sequence shown here is derived from an EMBL/GenBank/DDBJ whole genome shotgun (WGS) entry which is preliminary data.</text>
</comment>
<dbReference type="Gene3D" id="3.90.79.10">
    <property type="entry name" value="Nucleoside Triphosphate Pyrophosphohydrolase"/>
    <property type="match status" value="1"/>
</dbReference>
<dbReference type="Pfam" id="PF00293">
    <property type="entry name" value="NUDIX"/>
    <property type="match status" value="1"/>
</dbReference>
<dbReference type="PRINTS" id="PR00502">
    <property type="entry name" value="NUDIXFAMILY"/>
</dbReference>
<dbReference type="PANTHER" id="PTHR22769:SF56">
    <property type="entry name" value="8-OXO-DGDP PHOSPHATASE NUDT18"/>
    <property type="match status" value="1"/>
</dbReference>
<sequence length="334" mass="37389">MPDSVELNIEKVLQGLPLETDESAICDYTLEEQTAALETQGIQAIVSPNFKPILKETVTYVVAVLVINDKNELLMIQEAKENCAGKWYLPAGRVEKNETLYDAALREVLEETGLIVECTTLLKIECARGLWMRFSFVGHVTGGTLKTPNQADKESLQAKWIGNLNEVTLRADDILPLIERAREHKVKSKEADWHDDILVGLRSHNKVLLRLVVVIRKKATNRVHVLLSEKNSWHLPICEIHPGKSLHSTLKRFMVDLFGAGVSTHKPHGILSVEHHPSNGDGLCLTLLVVFRPPLEEVPIIGKCVWHETSKELGETLLVRVSQKNSTIPLHVIC</sequence>